<dbReference type="AlphaFoldDB" id="A0A4P9XVR8"/>
<gene>
    <name evidence="2" type="ORF">THASP1DRAFT_5156</name>
</gene>
<dbReference type="STRING" id="78915.A0A4P9XVR8"/>
<accession>A0A4P9XVR8</accession>
<name>A0A4P9XVR8_9FUNG</name>
<sequence length="227" mass="26028">QELMGAEALGAAPREDVPFTDRRVCRDYLGGLCTHTLFTNTRMDLGPCPKIHSEKLKEEYEQARKERDFGYDDELERSLERFVRDCDRRIESARRRLEKPADEISGPPPAQLKEISDYATEIATLIDEVEKLGENGRVDEAIRLHGKAEEITALKARREEEIRHRNPPNLSGQEQKLRACDICGAFLSILDSDSRLADHFGGKLHLGYESVRNRLKQLRETRGSRRL</sequence>
<comment type="similarity">
    <text evidence="1">Belongs to the Luc7 family.</text>
</comment>
<dbReference type="GO" id="GO:0003729">
    <property type="term" value="F:mRNA binding"/>
    <property type="evidence" value="ECO:0007669"/>
    <property type="project" value="InterPro"/>
</dbReference>
<dbReference type="EMBL" id="KZ992508">
    <property type="protein sequence ID" value="RKP09510.1"/>
    <property type="molecule type" value="Genomic_DNA"/>
</dbReference>
<dbReference type="OrthoDB" id="153872at2759"/>
<dbReference type="GO" id="GO:0005685">
    <property type="term" value="C:U1 snRNP"/>
    <property type="evidence" value="ECO:0007669"/>
    <property type="project" value="InterPro"/>
</dbReference>
<proteinExistence type="inferred from homology"/>
<evidence type="ECO:0000256" key="1">
    <source>
        <dbReference type="ARBA" id="ARBA00005655"/>
    </source>
</evidence>
<evidence type="ECO:0000313" key="3">
    <source>
        <dbReference type="Proteomes" id="UP000271241"/>
    </source>
</evidence>
<dbReference type="GO" id="GO:0006376">
    <property type="term" value="P:mRNA splice site recognition"/>
    <property type="evidence" value="ECO:0007669"/>
    <property type="project" value="InterPro"/>
</dbReference>
<dbReference type="Pfam" id="PF03194">
    <property type="entry name" value="LUC7"/>
    <property type="match status" value="1"/>
</dbReference>
<dbReference type="Proteomes" id="UP000271241">
    <property type="component" value="Unassembled WGS sequence"/>
</dbReference>
<reference evidence="3" key="1">
    <citation type="journal article" date="2018" name="Nat. Microbiol.">
        <title>Leveraging single-cell genomics to expand the fungal tree of life.</title>
        <authorList>
            <person name="Ahrendt S.R."/>
            <person name="Quandt C.A."/>
            <person name="Ciobanu D."/>
            <person name="Clum A."/>
            <person name="Salamov A."/>
            <person name="Andreopoulos B."/>
            <person name="Cheng J.F."/>
            <person name="Woyke T."/>
            <person name="Pelin A."/>
            <person name="Henrissat B."/>
            <person name="Reynolds N.K."/>
            <person name="Benny G.L."/>
            <person name="Smith M.E."/>
            <person name="James T.Y."/>
            <person name="Grigoriev I.V."/>
        </authorList>
    </citation>
    <scope>NUCLEOTIDE SEQUENCE [LARGE SCALE GENOMIC DNA]</scope>
    <source>
        <strain evidence="3">RSA 1356</strain>
    </source>
</reference>
<dbReference type="PANTHER" id="PTHR12375">
    <property type="entry name" value="RNA-BINDING PROTEIN LUC7-RELATED"/>
    <property type="match status" value="1"/>
</dbReference>
<organism evidence="2 3">
    <name type="scientific">Thamnocephalis sphaerospora</name>
    <dbReference type="NCBI Taxonomy" id="78915"/>
    <lineage>
        <taxon>Eukaryota</taxon>
        <taxon>Fungi</taxon>
        <taxon>Fungi incertae sedis</taxon>
        <taxon>Zoopagomycota</taxon>
        <taxon>Zoopagomycotina</taxon>
        <taxon>Zoopagomycetes</taxon>
        <taxon>Zoopagales</taxon>
        <taxon>Sigmoideomycetaceae</taxon>
        <taxon>Thamnocephalis</taxon>
    </lineage>
</organism>
<feature type="non-terminal residue" evidence="2">
    <location>
        <position position="227"/>
    </location>
</feature>
<dbReference type="InterPro" id="IPR004882">
    <property type="entry name" value="Luc7-rel"/>
</dbReference>
<keyword evidence="3" id="KW-1185">Reference proteome</keyword>
<evidence type="ECO:0000313" key="2">
    <source>
        <dbReference type="EMBL" id="RKP09510.1"/>
    </source>
</evidence>
<protein>
    <submittedName>
        <fullName evidence="2">U1 snRNP-associated protein Usp106</fullName>
    </submittedName>
</protein>
<feature type="non-terminal residue" evidence="2">
    <location>
        <position position="1"/>
    </location>
</feature>